<feature type="transmembrane region" description="Helical" evidence="1">
    <location>
        <begin position="12"/>
        <end position="31"/>
    </location>
</feature>
<feature type="transmembrane region" description="Helical" evidence="1">
    <location>
        <begin position="77"/>
        <end position="96"/>
    </location>
</feature>
<feature type="transmembrane region" description="Helical" evidence="1">
    <location>
        <begin position="43"/>
        <end position="65"/>
    </location>
</feature>
<keyword evidence="1" id="KW-1133">Transmembrane helix</keyword>
<evidence type="ECO:0000313" key="2">
    <source>
        <dbReference type="EMBL" id="OMJ74652.1"/>
    </source>
</evidence>
<sequence>MDQECLYNSTESKIYAVSALVYLIIWSIWHINSKYLNSQFVNSLHKLLAFTLALKFFLELSSFLVSYTCQNTEMWRYWVLFEGSLFCLYNTSWYMALILISNGFCLTRENFETNEIHTMIISCGAIYIIHSLCLLQESYSEVLLFIMLIVLRRFALSWLEKVKGILKGRINMMERNRLATSLQSTKLKLSMINTFAWLLQFYFAAEILVVGVFLIIEVLKYGLDYITYFKIIDEVIELIGFGATCLIFFPKFRGQYFDLEEYETGHEFREITPMYEANVGEQGLVEDNYEKLPFVLRNPGEDEMNMENPYNNFMIAMPMSLIYYRDVAASERRDQVSDINEPLIPRELDRSS</sequence>
<protein>
    <recommendedName>
        <fullName evidence="4">THH1/TOM1/TOM3 domain-containing protein</fullName>
    </recommendedName>
</protein>
<keyword evidence="3" id="KW-1185">Reference proteome</keyword>
<feature type="transmembrane region" description="Helical" evidence="1">
    <location>
        <begin position="231"/>
        <end position="249"/>
    </location>
</feature>
<evidence type="ECO:0000313" key="3">
    <source>
        <dbReference type="Proteomes" id="UP000187209"/>
    </source>
</evidence>
<evidence type="ECO:0000256" key="1">
    <source>
        <dbReference type="SAM" id="Phobius"/>
    </source>
</evidence>
<accession>A0A1R2BCZ5</accession>
<feature type="transmembrane region" description="Helical" evidence="1">
    <location>
        <begin position="142"/>
        <end position="159"/>
    </location>
</feature>
<name>A0A1R2BCZ5_9CILI</name>
<organism evidence="2 3">
    <name type="scientific">Stentor coeruleus</name>
    <dbReference type="NCBI Taxonomy" id="5963"/>
    <lineage>
        <taxon>Eukaryota</taxon>
        <taxon>Sar</taxon>
        <taxon>Alveolata</taxon>
        <taxon>Ciliophora</taxon>
        <taxon>Postciliodesmatophora</taxon>
        <taxon>Heterotrichea</taxon>
        <taxon>Heterotrichida</taxon>
        <taxon>Stentoridae</taxon>
        <taxon>Stentor</taxon>
    </lineage>
</organism>
<keyword evidence="1" id="KW-0472">Membrane</keyword>
<dbReference type="PANTHER" id="PTHR36329">
    <property type="entry name" value="TRANSMEMBRANE PROTEIN"/>
    <property type="match status" value="1"/>
</dbReference>
<dbReference type="PANTHER" id="PTHR36329:SF1">
    <property type="entry name" value="TRANSMEMBRANE PROTEIN"/>
    <property type="match status" value="1"/>
</dbReference>
<keyword evidence="1" id="KW-0812">Transmembrane</keyword>
<dbReference type="EMBL" id="MPUH01000737">
    <property type="protein sequence ID" value="OMJ74652.1"/>
    <property type="molecule type" value="Genomic_DNA"/>
</dbReference>
<feature type="transmembrane region" description="Helical" evidence="1">
    <location>
        <begin position="195"/>
        <end position="219"/>
    </location>
</feature>
<evidence type="ECO:0008006" key="4">
    <source>
        <dbReference type="Google" id="ProtNLM"/>
    </source>
</evidence>
<feature type="transmembrane region" description="Helical" evidence="1">
    <location>
        <begin position="116"/>
        <end position="135"/>
    </location>
</feature>
<comment type="caution">
    <text evidence="2">The sequence shown here is derived from an EMBL/GenBank/DDBJ whole genome shotgun (WGS) entry which is preliminary data.</text>
</comment>
<reference evidence="2 3" key="1">
    <citation type="submission" date="2016-11" db="EMBL/GenBank/DDBJ databases">
        <title>The macronuclear genome of Stentor coeruleus: a giant cell with tiny introns.</title>
        <authorList>
            <person name="Slabodnick M."/>
            <person name="Ruby J.G."/>
            <person name="Reiff S.B."/>
            <person name="Swart E.C."/>
            <person name="Gosai S."/>
            <person name="Prabakaran S."/>
            <person name="Witkowska E."/>
            <person name="Larue G.E."/>
            <person name="Fisher S."/>
            <person name="Freeman R.M."/>
            <person name="Gunawardena J."/>
            <person name="Chu W."/>
            <person name="Stover N.A."/>
            <person name="Gregory B.D."/>
            <person name="Nowacki M."/>
            <person name="Derisi J."/>
            <person name="Roy S.W."/>
            <person name="Marshall W.F."/>
            <person name="Sood P."/>
        </authorList>
    </citation>
    <scope>NUCLEOTIDE SEQUENCE [LARGE SCALE GENOMIC DNA]</scope>
    <source>
        <strain evidence="2">WM001</strain>
    </source>
</reference>
<gene>
    <name evidence="2" type="ORF">SteCoe_26362</name>
</gene>
<proteinExistence type="predicted"/>
<dbReference type="AlphaFoldDB" id="A0A1R2BCZ5"/>
<dbReference type="Proteomes" id="UP000187209">
    <property type="component" value="Unassembled WGS sequence"/>
</dbReference>